<feature type="binding site" evidence="2">
    <location>
        <position position="49"/>
    </location>
    <ligand>
        <name>substrate</name>
    </ligand>
</feature>
<feature type="binding site" evidence="2">
    <location>
        <position position="197"/>
    </location>
    <ligand>
        <name>Mg(2+)</name>
        <dbReference type="ChEBI" id="CHEBI:18420"/>
        <label>3</label>
    </ligand>
</feature>
<feature type="binding site" evidence="2">
    <location>
        <begin position="115"/>
        <end position="116"/>
    </location>
    <ligand>
        <name>ATP</name>
        <dbReference type="ChEBI" id="CHEBI:30616"/>
    </ligand>
</feature>
<sequence>MPDEFAFLTTLRAIATHPAAAGLADDTAQLDVGAGKLILTSDTIVETVHYRPHDPPRSIGWRLAAVNLSDLAAKGATPLACLLNYSLSGDADWDRAFLDGLDDALTSYAMPLVGGDTVAMPAGAPRSLTLTAIGTAPPKIPLRTGAQVGDTLWVTGKIGGAAFGADGEPRDLARYLHPVPRVAEGQALAPLATAMMDVSDGLLIDGQRLAAASNVALTIDLDAVPLALPGPVLDAACAGDDYELLFTLPEGMDSPVPATRIGIASPGTGLTLTADGTPVPLPAKLGYRHGN</sequence>
<feature type="domain" description="PurM-like N-terminal" evidence="3">
    <location>
        <begin position="25"/>
        <end position="135"/>
    </location>
</feature>
<dbReference type="Proteomes" id="UP001629244">
    <property type="component" value="Unassembled WGS sequence"/>
</dbReference>
<dbReference type="InterPro" id="IPR016188">
    <property type="entry name" value="PurM-like_N"/>
</dbReference>
<evidence type="ECO:0000313" key="6">
    <source>
        <dbReference type="Proteomes" id="UP001629244"/>
    </source>
</evidence>
<dbReference type="PANTHER" id="PTHR30270:SF0">
    <property type="entry name" value="THIAMINE-MONOPHOSPHATE KINASE"/>
    <property type="match status" value="1"/>
</dbReference>
<protein>
    <recommendedName>
        <fullName evidence="2">Thiamine-monophosphate kinase</fullName>
        <shortName evidence="2">TMP kinase</shortName>
        <shortName evidence="2">Thiamine-phosphate kinase</shortName>
        <ecNumber evidence="2">2.7.4.16</ecNumber>
    </recommendedName>
</protein>
<feature type="binding site" evidence="2">
    <location>
        <position position="200"/>
    </location>
    <ligand>
        <name>Mg(2+)</name>
        <dbReference type="ChEBI" id="CHEBI:18420"/>
        <label>5</label>
    </ligand>
</feature>
<comment type="catalytic activity">
    <reaction evidence="2">
        <text>thiamine phosphate + ATP = thiamine diphosphate + ADP</text>
        <dbReference type="Rhea" id="RHEA:15913"/>
        <dbReference type="ChEBI" id="CHEBI:30616"/>
        <dbReference type="ChEBI" id="CHEBI:37575"/>
        <dbReference type="ChEBI" id="CHEBI:58937"/>
        <dbReference type="ChEBI" id="CHEBI:456216"/>
        <dbReference type="EC" id="2.7.4.16"/>
    </reaction>
</comment>
<dbReference type="PIRSF" id="PIRSF005303">
    <property type="entry name" value="Thiam_monoph_kin"/>
    <property type="match status" value="1"/>
</dbReference>
<proteinExistence type="inferred from homology"/>
<dbReference type="Pfam" id="PF02769">
    <property type="entry name" value="AIRS_C"/>
    <property type="match status" value="1"/>
</dbReference>
<keyword evidence="6" id="KW-1185">Reference proteome</keyword>
<evidence type="ECO:0000313" key="5">
    <source>
        <dbReference type="EMBL" id="MFL9840746.1"/>
    </source>
</evidence>
<evidence type="ECO:0000259" key="3">
    <source>
        <dbReference type="Pfam" id="PF00586"/>
    </source>
</evidence>
<dbReference type="HAMAP" id="MF_02128">
    <property type="entry name" value="TMP_kinase"/>
    <property type="match status" value="1"/>
</dbReference>
<feature type="binding site" evidence="2">
    <location>
        <position position="41"/>
    </location>
    <ligand>
        <name>Mg(2+)</name>
        <dbReference type="ChEBI" id="CHEBI:18420"/>
        <label>1</label>
    </ligand>
</feature>
<feature type="binding site" evidence="2">
    <location>
        <position position="70"/>
    </location>
    <ligand>
        <name>Mg(2+)</name>
        <dbReference type="ChEBI" id="CHEBI:18420"/>
        <label>3</label>
    </ligand>
</feature>
<feature type="binding site" evidence="2">
    <location>
        <position position="240"/>
    </location>
    <ligand>
        <name>substrate</name>
    </ligand>
</feature>
<dbReference type="RefSeq" id="WP_408077676.1">
    <property type="nucleotide sequence ID" value="NZ_JBELQC010000001.1"/>
</dbReference>
<evidence type="ECO:0000256" key="2">
    <source>
        <dbReference type="HAMAP-Rule" id="MF_02128"/>
    </source>
</evidence>
<keyword evidence="2" id="KW-0460">Magnesium</keyword>
<organism evidence="5 6">
    <name type="scientific">Sphingomonas plantiphila</name>
    <dbReference type="NCBI Taxonomy" id="3163295"/>
    <lineage>
        <taxon>Bacteria</taxon>
        <taxon>Pseudomonadati</taxon>
        <taxon>Pseudomonadota</taxon>
        <taxon>Alphaproteobacteria</taxon>
        <taxon>Sphingomonadales</taxon>
        <taxon>Sphingomonadaceae</taxon>
        <taxon>Sphingomonas</taxon>
    </lineage>
</organism>
<accession>A0ABW8YKE6</accession>
<feature type="binding site" evidence="2">
    <location>
        <position position="199"/>
    </location>
    <ligand>
        <name>ATP</name>
        <dbReference type="ChEBI" id="CHEBI:30616"/>
    </ligand>
</feature>
<evidence type="ECO:0000259" key="4">
    <source>
        <dbReference type="Pfam" id="PF02769"/>
    </source>
</evidence>
<feature type="binding site" evidence="2">
    <location>
        <position position="26"/>
    </location>
    <ligand>
        <name>Mg(2+)</name>
        <dbReference type="ChEBI" id="CHEBI:18420"/>
        <label>4</label>
    </ligand>
</feature>
<dbReference type="Gene3D" id="3.90.650.10">
    <property type="entry name" value="PurM-like C-terminal domain"/>
    <property type="match status" value="1"/>
</dbReference>
<feature type="binding site" evidence="2">
    <location>
        <position position="287"/>
    </location>
    <ligand>
        <name>substrate</name>
    </ligand>
</feature>
<comment type="pathway">
    <text evidence="2">Cofactor biosynthesis; thiamine diphosphate biosynthesis; thiamine diphosphate from thiamine phosphate: step 1/1.</text>
</comment>
<dbReference type="InterPro" id="IPR006283">
    <property type="entry name" value="ThiL-like"/>
</dbReference>
<keyword evidence="2 5" id="KW-0418">Kinase</keyword>
<feature type="binding site" evidence="2">
    <location>
        <position position="70"/>
    </location>
    <ligand>
        <name>Mg(2+)</name>
        <dbReference type="ChEBI" id="CHEBI:18420"/>
        <label>4</label>
    </ligand>
</feature>
<name>A0ABW8YKE6_9SPHN</name>
<feature type="domain" description="PurM-like C-terminal" evidence="4">
    <location>
        <begin position="147"/>
        <end position="251"/>
    </location>
</feature>
<feature type="binding site" evidence="2">
    <location>
        <position position="40"/>
    </location>
    <ligand>
        <name>Mg(2+)</name>
        <dbReference type="ChEBI" id="CHEBI:18420"/>
        <label>4</label>
    </ligand>
</feature>
<dbReference type="EC" id="2.7.4.16" evidence="2"/>
<dbReference type="NCBIfam" id="TIGR01379">
    <property type="entry name" value="thiL"/>
    <property type="match status" value="1"/>
</dbReference>
<dbReference type="SUPFAM" id="SSF55326">
    <property type="entry name" value="PurM N-terminal domain-like"/>
    <property type="match status" value="1"/>
</dbReference>
<keyword evidence="2" id="KW-0547">Nucleotide-binding</keyword>
<dbReference type="Pfam" id="PF00586">
    <property type="entry name" value="AIRS"/>
    <property type="match status" value="1"/>
</dbReference>
<dbReference type="EMBL" id="JBELQC010000001">
    <property type="protein sequence ID" value="MFL9840746.1"/>
    <property type="molecule type" value="Genomic_DNA"/>
</dbReference>
<dbReference type="CDD" id="cd02194">
    <property type="entry name" value="ThiL"/>
    <property type="match status" value="1"/>
</dbReference>
<feature type="binding site" evidence="2">
    <location>
        <position position="26"/>
    </location>
    <ligand>
        <name>Mg(2+)</name>
        <dbReference type="ChEBI" id="CHEBI:18420"/>
        <label>3</label>
    </ligand>
</feature>
<dbReference type="InterPro" id="IPR036676">
    <property type="entry name" value="PurM-like_C_sf"/>
</dbReference>
<feature type="binding site" evidence="2">
    <location>
        <position position="143"/>
    </location>
    <ligand>
        <name>ATP</name>
        <dbReference type="ChEBI" id="CHEBI:30616"/>
    </ligand>
</feature>
<keyword evidence="1 2" id="KW-0784">Thiamine biosynthesis</keyword>
<comment type="caution">
    <text evidence="2">Lacks conserved residue(s) required for the propagation of feature annotation.</text>
</comment>
<comment type="function">
    <text evidence="2">Catalyzes the ATP-dependent phosphorylation of thiamine-monophosphate (TMP) to form thiamine-pyrophosphate (TPP), the active form of vitamin B1.</text>
</comment>
<dbReference type="InterPro" id="IPR036921">
    <property type="entry name" value="PurM-like_N_sf"/>
</dbReference>
<keyword evidence="2 5" id="KW-0808">Transferase</keyword>
<feature type="binding site" evidence="2">
    <location>
        <position position="116"/>
    </location>
    <ligand>
        <name>Mg(2+)</name>
        <dbReference type="ChEBI" id="CHEBI:18420"/>
        <label>1</label>
    </ligand>
</feature>
<dbReference type="Gene3D" id="3.30.1330.10">
    <property type="entry name" value="PurM-like, N-terminal domain"/>
    <property type="match status" value="1"/>
</dbReference>
<dbReference type="PANTHER" id="PTHR30270">
    <property type="entry name" value="THIAMINE-MONOPHOSPHATE KINASE"/>
    <property type="match status" value="1"/>
</dbReference>
<keyword evidence="2" id="KW-0067">ATP-binding</keyword>
<feature type="binding site" evidence="2">
    <location>
        <position position="42"/>
    </location>
    <ligand>
        <name>Mg(2+)</name>
        <dbReference type="ChEBI" id="CHEBI:18420"/>
        <label>2</label>
    </ligand>
</feature>
<dbReference type="InterPro" id="IPR010918">
    <property type="entry name" value="PurM-like_C_dom"/>
</dbReference>
<feature type="binding site" evidence="2">
    <location>
        <position position="42"/>
    </location>
    <ligand>
        <name>Mg(2+)</name>
        <dbReference type="ChEBI" id="CHEBI:18420"/>
        <label>1</label>
    </ligand>
</feature>
<dbReference type="GO" id="GO:0009030">
    <property type="term" value="F:thiamine-phosphate kinase activity"/>
    <property type="evidence" value="ECO:0007669"/>
    <property type="project" value="UniProtKB-EC"/>
</dbReference>
<dbReference type="SUPFAM" id="SSF56042">
    <property type="entry name" value="PurM C-terminal domain-like"/>
    <property type="match status" value="1"/>
</dbReference>
<keyword evidence="2" id="KW-0479">Metal-binding</keyword>
<gene>
    <name evidence="2 5" type="primary">thiL</name>
    <name evidence="5" type="ORF">ABS767_07230</name>
</gene>
<reference evidence="5 6" key="1">
    <citation type="submission" date="2024-06" db="EMBL/GenBank/DDBJ databases">
        <authorList>
            <person name="Kaempfer P."/>
            <person name="Viver T."/>
        </authorList>
    </citation>
    <scope>NUCLEOTIDE SEQUENCE [LARGE SCALE GENOMIC DNA]</scope>
    <source>
        <strain evidence="5 6">ST-64</strain>
    </source>
</reference>
<evidence type="ECO:0000256" key="1">
    <source>
        <dbReference type="ARBA" id="ARBA00022977"/>
    </source>
</evidence>
<comment type="similarity">
    <text evidence="2">Belongs to the thiamine-monophosphate kinase family.</text>
</comment>
<comment type="miscellaneous">
    <text evidence="2">Reaction mechanism of ThiL seems to utilize a direct, inline transfer of the gamma-phosphate of ATP to TMP rather than a phosphorylated enzyme intermediate.</text>
</comment>
<feature type="binding site" evidence="2">
    <location>
        <position position="70"/>
    </location>
    <ligand>
        <name>Mg(2+)</name>
        <dbReference type="ChEBI" id="CHEBI:18420"/>
        <label>2</label>
    </ligand>
</feature>
<comment type="caution">
    <text evidence="5">The sequence shown here is derived from an EMBL/GenBank/DDBJ whole genome shotgun (WGS) entry which is preliminary data.</text>
</comment>